<dbReference type="AlphaFoldDB" id="A0A0H2S442"/>
<evidence type="ECO:0000256" key="1">
    <source>
        <dbReference type="SAM" id="MobiDB-lite"/>
    </source>
</evidence>
<dbReference type="Proteomes" id="UP000053477">
    <property type="component" value="Unassembled WGS sequence"/>
</dbReference>
<dbReference type="EMBL" id="KQ085889">
    <property type="protein sequence ID" value="KLO19020.1"/>
    <property type="molecule type" value="Genomic_DNA"/>
</dbReference>
<evidence type="ECO:0000313" key="3">
    <source>
        <dbReference type="Proteomes" id="UP000053477"/>
    </source>
</evidence>
<reference evidence="2 3" key="1">
    <citation type="submission" date="2015-04" db="EMBL/GenBank/DDBJ databases">
        <title>Complete genome sequence of Schizopora paradoxa KUC8140, a cosmopolitan wood degrader in East Asia.</title>
        <authorList>
            <consortium name="DOE Joint Genome Institute"/>
            <person name="Min B."/>
            <person name="Park H."/>
            <person name="Jang Y."/>
            <person name="Kim J.-J."/>
            <person name="Kim K.H."/>
            <person name="Pangilinan J."/>
            <person name="Lipzen A."/>
            <person name="Riley R."/>
            <person name="Grigoriev I.V."/>
            <person name="Spatafora J.W."/>
            <person name="Choi I.-G."/>
        </authorList>
    </citation>
    <scope>NUCLEOTIDE SEQUENCE [LARGE SCALE GENOMIC DNA]</scope>
    <source>
        <strain evidence="2 3">KUC8140</strain>
    </source>
</reference>
<organism evidence="2 3">
    <name type="scientific">Schizopora paradoxa</name>
    <dbReference type="NCBI Taxonomy" id="27342"/>
    <lineage>
        <taxon>Eukaryota</taxon>
        <taxon>Fungi</taxon>
        <taxon>Dikarya</taxon>
        <taxon>Basidiomycota</taxon>
        <taxon>Agaricomycotina</taxon>
        <taxon>Agaricomycetes</taxon>
        <taxon>Hymenochaetales</taxon>
        <taxon>Schizoporaceae</taxon>
        <taxon>Schizopora</taxon>
    </lineage>
</organism>
<gene>
    <name evidence="2" type="ORF">SCHPADRAFT_924688</name>
</gene>
<keyword evidence="3" id="KW-1185">Reference proteome</keyword>
<feature type="region of interest" description="Disordered" evidence="1">
    <location>
        <begin position="174"/>
        <end position="196"/>
    </location>
</feature>
<dbReference type="InParanoid" id="A0A0H2S442"/>
<proteinExistence type="predicted"/>
<sequence>MAFKVMYMTYYGFVLSQDEFNELAQRIRDKIDPDGSLTANACNFSIVYGRLKMPVPSNKVQTCGLHQIDDAWHPEVAISTSMDPGSKKKDEIVRRLIAFQIKYTDDKPDGLQVGFDESEISSIGLNDTVEWMESFGFSKDTLKRAAVSADYIWPGQPTMVDPLTGATCWGRFGGKERVDPNESTSDSDKRQRAVNF</sequence>
<name>A0A0H2S442_9AGAM</name>
<evidence type="ECO:0000313" key="2">
    <source>
        <dbReference type="EMBL" id="KLO19020.1"/>
    </source>
</evidence>
<accession>A0A0H2S442</accession>
<protein>
    <submittedName>
        <fullName evidence="2">Uncharacterized protein</fullName>
    </submittedName>
</protein>